<dbReference type="EMBL" id="RCMV01000134">
    <property type="protein sequence ID" value="KAG3223768.1"/>
    <property type="molecule type" value="Genomic_DNA"/>
</dbReference>
<evidence type="ECO:0000313" key="7">
    <source>
        <dbReference type="Proteomes" id="UP000251314"/>
    </source>
</evidence>
<dbReference type="Proteomes" id="UP000697107">
    <property type="component" value="Unassembled WGS sequence"/>
</dbReference>
<evidence type="ECO:0000313" key="5">
    <source>
        <dbReference type="EMBL" id="KAG3223768.1"/>
    </source>
</evidence>
<evidence type="ECO:0000313" key="3">
    <source>
        <dbReference type="EMBL" id="KAG2947008.1"/>
    </source>
</evidence>
<evidence type="ECO:0000313" key="6">
    <source>
        <dbReference type="EMBL" id="RAW33604.1"/>
    </source>
</evidence>
<gene>
    <name evidence="6" type="ORF">PC110_g10088</name>
    <name evidence="1" type="ORF">PC113_g6877</name>
    <name evidence="2" type="ORF">PC115_g5101</name>
    <name evidence="3" type="ORF">PC117_g7144</name>
    <name evidence="4" type="ORF">PC118_g6502</name>
    <name evidence="5" type="ORF">PC129_g5570</name>
</gene>
<organism evidence="6 7">
    <name type="scientific">Phytophthora cactorum</name>
    <dbReference type="NCBI Taxonomy" id="29920"/>
    <lineage>
        <taxon>Eukaryota</taxon>
        <taxon>Sar</taxon>
        <taxon>Stramenopiles</taxon>
        <taxon>Oomycota</taxon>
        <taxon>Peronosporomycetes</taxon>
        <taxon>Peronosporales</taxon>
        <taxon>Peronosporaceae</taxon>
        <taxon>Phytophthora</taxon>
    </lineage>
</organism>
<dbReference type="Proteomes" id="UP000736787">
    <property type="component" value="Unassembled WGS sequence"/>
</dbReference>
<accession>A0A329S9R1</accession>
<dbReference type="Proteomes" id="UP000251314">
    <property type="component" value="Unassembled WGS sequence"/>
</dbReference>
<keyword evidence="7" id="KW-1185">Reference proteome</keyword>
<sequence>MEKKRPGNLPKDGENLIAEVRRKTYTSPDDNVRVSQLLQDFGEGPDNAVNIFRDLSTELT</sequence>
<dbReference type="VEuPathDB" id="FungiDB:PC110_g10088"/>
<evidence type="ECO:0000313" key="1">
    <source>
        <dbReference type="EMBL" id="KAG2861772.1"/>
    </source>
</evidence>
<reference evidence="6 7" key="1">
    <citation type="submission" date="2018-01" db="EMBL/GenBank/DDBJ databases">
        <title>Draft genome of the strawberry crown rot pathogen Phytophthora cactorum.</title>
        <authorList>
            <person name="Armitage A.D."/>
            <person name="Lysoe E."/>
            <person name="Nellist C.F."/>
            <person name="Harrison R.J."/>
            <person name="Brurberg M.B."/>
        </authorList>
    </citation>
    <scope>NUCLEOTIDE SEQUENCE [LARGE SCALE GENOMIC DNA]</scope>
    <source>
        <strain evidence="6 7">10300</strain>
    </source>
</reference>
<dbReference type="EMBL" id="RCMI01000102">
    <property type="protein sequence ID" value="KAG2934621.1"/>
    <property type="molecule type" value="Genomic_DNA"/>
</dbReference>
<dbReference type="Proteomes" id="UP000774804">
    <property type="component" value="Unassembled WGS sequence"/>
</dbReference>
<protein>
    <submittedName>
        <fullName evidence="6">Uncharacterized protein</fullName>
    </submittedName>
</protein>
<dbReference type="Proteomes" id="UP000760860">
    <property type="component" value="Unassembled WGS sequence"/>
</dbReference>
<dbReference type="Proteomes" id="UP000735874">
    <property type="component" value="Unassembled WGS sequence"/>
</dbReference>
<comment type="caution">
    <text evidence="6">The sequence shown here is derived from an EMBL/GenBank/DDBJ whole genome shotgun (WGS) entry which is preliminary data.</text>
</comment>
<evidence type="ECO:0000313" key="4">
    <source>
        <dbReference type="EMBL" id="KAG2988753.1"/>
    </source>
</evidence>
<dbReference type="EMBL" id="MJFZ01000232">
    <property type="protein sequence ID" value="RAW33604.1"/>
    <property type="molecule type" value="Genomic_DNA"/>
</dbReference>
<name>A0A329S9R1_9STRA</name>
<evidence type="ECO:0000313" key="2">
    <source>
        <dbReference type="EMBL" id="KAG2934621.1"/>
    </source>
</evidence>
<dbReference type="EMBL" id="RCML01000146">
    <property type="protein sequence ID" value="KAG2988753.1"/>
    <property type="molecule type" value="Genomic_DNA"/>
</dbReference>
<dbReference type="AlphaFoldDB" id="A0A329S9R1"/>
<dbReference type="EMBL" id="RCMK01000143">
    <property type="protein sequence ID" value="KAG2947008.1"/>
    <property type="molecule type" value="Genomic_DNA"/>
</dbReference>
<dbReference type="EMBL" id="RCMG01000145">
    <property type="protein sequence ID" value="KAG2861772.1"/>
    <property type="molecule type" value="Genomic_DNA"/>
</dbReference>
<reference evidence="1" key="2">
    <citation type="submission" date="2018-10" db="EMBL/GenBank/DDBJ databases">
        <title>Effector identification in a new, highly contiguous assembly of the strawberry crown rot pathogen Phytophthora cactorum.</title>
        <authorList>
            <person name="Armitage A.D."/>
            <person name="Nellist C.F."/>
            <person name="Bates H."/>
            <person name="Vickerstaff R.J."/>
            <person name="Harrison R.J."/>
        </authorList>
    </citation>
    <scope>NUCLEOTIDE SEQUENCE</scope>
    <source>
        <strain evidence="1">15-7</strain>
        <strain evidence="2">4032</strain>
        <strain evidence="3">4040</strain>
        <strain evidence="4">P415</strain>
        <strain evidence="5">P421</strain>
    </source>
</reference>
<proteinExistence type="predicted"/>